<dbReference type="RefSeq" id="WP_121481614.1">
    <property type="nucleotide sequence ID" value="NZ_CP032707.1"/>
</dbReference>
<evidence type="ECO:0000313" key="2">
    <source>
        <dbReference type="Proteomes" id="UP000276984"/>
    </source>
</evidence>
<reference evidence="1 2" key="1">
    <citation type="submission" date="2018-10" db="EMBL/GenBank/DDBJ databases">
        <title>Complete genome sequence of Brevundimonas naejangsanensis BRV3.</title>
        <authorList>
            <person name="Berrios L."/>
            <person name="Ely B."/>
        </authorList>
    </citation>
    <scope>NUCLEOTIDE SEQUENCE [LARGE SCALE GENOMIC DNA]</scope>
    <source>
        <strain evidence="1 2">BRV3</strain>
    </source>
</reference>
<dbReference type="Proteomes" id="UP000276984">
    <property type="component" value="Chromosome"/>
</dbReference>
<dbReference type="EMBL" id="CP032707">
    <property type="protein sequence ID" value="AYG94459.1"/>
    <property type="molecule type" value="Genomic_DNA"/>
</dbReference>
<accession>A0A494RG91</accession>
<evidence type="ECO:0000313" key="1">
    <source>
        <dbReference type="EMBL" id="AYG94459.1"/>
    </source>
</evidence>
<gene>
    <name evidence="1" type="ORF">D8I30_04135</name>
</gene>
<proteinExistence type="predicted"/>
<dbReference type="InterPro" id="IPR019587">
    <property type="entry name" value="Polyketide_cyclase/dehydratase"/>
</dbReference>
<organism evidence="1 2">
    <name type="scientific">Brevundimonas naejangsanensis</name>
    <dbReference type="NCBI Taxonomy" id="588932"/>
    <lineage>
        <taxon>Bacteria</taxon>
        <taxon>Pseudomonadati</taxon>
        <taxon>Pseudomonadota</taxon>
        <taxon>Alphaproteobacteria</taxon>
        <taxon>Caulobacterales</taxon>
        <taxon>Caulobacteraceae</taxon>
        <taxon>Brevundimonas</taxon>
    </lineage>
</organism>
<dbReference type="OrthoDB" id="7566055at2"/>
<name>A0A494RG91_9CAUL</name>
<dbReference type="SUPFAM" id="SSF55961">
    <property type="entry name" value="Bet v1-like"/>
    <property type="match status" value="1"/>
</dbReference>
<dbReference type="Gene3D" id="3.30.530.20">
    <property type="match status" value="1"/>
</dbReference>
<keyword evidence="2" id="KW-1185">Reference proteome</keyword>
<dbReference type="Pfam" id="PF10604">
    <property type="entry name" value="Polyketide_cyc2"/>
    <property type="match status" value="1"/>
</dbReference>
<protein>
    <submittedName>
        <fullName evidence="1">SRPBCC domain-containing protein</fullName>
    </submittedName>
</protein>
<sequence>METTRIENRIGVRASADRIWEVLADLGGWSRWNPHETQVEGALSFGAAITLTEAIPDLGERRVEARLGDWQPLSQLIWTERRGFLFNAVRYYEIEQLEPGSCIVANGMIFTGLRGELFHDKHRARIRPAYEAINAALKQVAEEG</sequence>
<dbReference type="AlphaFoldDB" id="A0A494RG91"/>
<dbReference type="CDD" id="cd07822">
    <property type="entry name" value="SRPBCC_4"/>
    <property type="match status" value="1"/>
</dbReference>
<dbReference type="InterPro" id="IPR023393">
    <property type="entry name" value="START-like_dom_sf"/>
</dbReference>